<dbReference type="GO" id="GO:0009003">
    <property type="term" value="F:signal peptidase activity"/>
    <property type="evidence" value="ECO:0007669"/>
    <property type="project" value="UniProtKB-EC"/>
</dbReference>
<comment type="subcellular location">
    <subcellularLocation>
        <location evidence="2">Membrane</location>
        <topology evidence="2">Multi-pass membrane protein</topology>
    </subcellularLocation>
</comment>
<dbReference type="RefSeq" id="WP_047880450.1">
    <property type="nucleotide sequence ID" value="NZ_LDOT01000032.1"/>
</dbReference>
<keyword evidence="2" id="KW-0472">Membrane</keyword>
<keyword evidence="5" id="KW-1185">Reference proteome</keyword>
<keyword evidence="2" id="KW-0378">Hydrolase</keyword>
<gene>
    <name evidence="4" type="ORF">ABT56_18800</name>
</gene>
<dbReference type="GO" id="GO:0004252">
    <property type="term" value="F:serine-type endopeptidase activity"/>
    <property type="evidence" value="ECO:0007669"/>
    <property type="project" value="InterPro"/>
</dbReference>
<dbReference type="Pfam" id="PF10502">
    <property type="entry name" value="Peptidase_S26"/>
    <property type="match status" value="1"/>
</dbReference>
<comment type="caution">
    <text evidence="4">The sequence shown here is derived from an EMBL/GenBank/DDBJ whole genome shotgun (WGS) entry which is preliminary data.</text>
</comment>
<sequence length="165" mass="19460">MKHQHPLLFPIKLIWVGIFIFALLHYILESVSFVFDFQEDKCIPEYSVYLVLKKQRNVKKGGIYSFYFSGNKFYGKNTIFGKYVIGVEGDKVSIRKNGLFINDELYSKSEKYKEIHFDNPSDMYKDFIIKKGSYFFGAKSQNSYDSRYYGTVDKTQIIGRMIPLW</sequence>
<dbReference type="PATRIC" id="fig|1195763.3.peg.4018"/>
<dbReference type="GO" id="GO:0016020">
    <property type="term" value="C:membrane"/>
    <property type="evidence" value="ECO:0007669"/>
    <property type="project" value="UniProtKB-SubCell"/>
</dbReference>
<dbReference type="Proteomes" id="UP000036097">
    <property type="component" value="Unassembled WGS sequence"/>
</dbReference>
<dbReference type="EMBL" id="LDOT01000032">
    <property type="protein sequence ID" value="KLV03487.1"/>
    <property type="molecule type" value="Genomic_DNA"/>
</dbReference>
<feature type="transmembrane region" description="Helical" evidence="2">
    <location>
        <begin position="7"/>
        <end position="28"/>
    </location>
</feature>
<keyword evidence="2" id="KW-1133">Transmembrane helix</keyword>
<dbReference type="GO" id="GO:0006465">
    <property type="term" value="P:signal peptide processing"/>
    <property type="evidence" value="ECO:0007669"/>
    <property type="project" value="InterPro"/>
</dbReference>
<keyword evidence="2" id="KW-0812">Transmembrane</keyword>
<dbReference type="NCBIfam" id="TIGR02227">
    <property type="entry name" value="sigpep_I_bact"/>
    <property type="match status" value="1"/>
</dbReference>
<dbReference type="InterPro" id="IPR000223">
    <property type="entry name" value="Pept_S26A_signal_pept_1"/>
</dbReference>
<organism evidence="4 5">
    <name type="scientific">Photobacterium aquae</name>
    <dbReference type="NCBI Taxonomy" id="1195763"/>
    <lineage>
        <taxon>Bacteria</taxon>
        <taxon>Pseudomonadati</taxon>
        <taxon>Pseudomonadota</taxon>
        <taxon>Gammaproteobacteria</taxon>
        <taxon>Vibrionales</taxon>
        <taxon>Vibrionaceae</taxon>
        <taxon>Photobacterium</taxon>
    </lineage>
</organism>
<dbReference type="SUPFAM" id="SSF51306">
    <property type="entry name" value="LexA/Signal peptidase"/>
    <property type="match status" value="1"/>
</dbReference>
<accession>A0A0J1JMV1</accession>
<evidence type="ECO:0000313" key="4">
    <source>
        <dbReference type="EMBL" id="KLV03487.1"/>
    </source>
</evidence>
<comment type="similarity">
    <text evidence="2">Belongs to the peptidase S26 family.</text>
</comment>
<dbReference type="AlphaFoldDB" id="A0A0J1JMV1"/>
<dbReference type="OrthoDB" id="5360818at2"/>
<dbReference type="Gene3D" id="2.10.109.10">
    <property type="entry name" value="Umud Fragment, subunit A"/>
    <property type="match status" value="1"/>
</dbReference>
<proteinExistence type="inferred from homology"/>
<comment type="catalytic activity">
    <reaction evidence="2">
        <text>Cleavage of hydrophobic, N-terminal signal or leader sequences from secreted and periplasmic proteins.</text>
        <dbReference type="EC" id="3.4.21.89"/>
    </reaction>
</comment>
<dbReference type="STRING" id="1195763.ABT56_18800"/>
<feature type="domain" description="Peptidase S26" evidence="3">
    <location>
        <begin position="12"/>
        <end position="164"/>
    </location>
</feature>
<dbReference type="InterPro" id="IPR019533">
    <property type="entry name" value="Peptidase_S26"/>
</dbReference>
<reference evidence="4 5" key="1">
    <citation type="submission" date="2015-05" db="EMBL/GenBank/DDBJ databases">
        <title>Photobacterium galathea sp. nov.</title>
        <authorList>
            <person name="Machado H."/>
            <person name="Gram L."/>
        </authorList>
    </citation>
    <scope>NUCLEOTIDE SEQUENCE [LARGE SCALE GENOMIC DNA]</scope>
    <source>
        <strain evidence="4 5">CGMCC 1.12159</strain>
    </source>
</reference>
<protein>
    <recommendedName>
        <fullName evidence="1 2">Signal peptidase I</fullName>
        <ecNumber evidence="2">3.4.21.89</ecNumber>
    </recommendedName>
</protein>
<evidence type="ECO:0000313" key="5">
    <source>
        <dbReference type="Proteomes" id="UP000036097"/>
    </source>
</evidence>
<comment type="caution">
    <text evidence="2">Lacks conserved residue(s) required for the propagation of feature annotation.</text>
</comment>
<keyword evidence="2" id="KW-0645">Protease</keyword>
<evidence type="ECO:0000259" key="3">
    <source>
        <dbReference type="Pfam" id="PF10502"/>
    </source>
</evidence>
<evidence type="ECO:0000256" key="2">
    <source>
        <dbReference type="RuleBase" id="RU362042"/>
    </source>
</evidence>
<name>A0A0J1JMV1_9GAMM</name>
<dbReference type="InterPro" id="IPR036286">
    <property type="entry name" value="LexA/Signal_pep-like_sf"/>
</dbReference>
<evidence type="ECO:0000256" key="1">
    <source>
        <dbReference type="ARBA" id="ARBA00019232"/>
    </source>
</evidence>
<dbReference type="EC" id="3.4.21.89" evidence="2"/>